<organism evidence="2 3">
    <name type="scientific">Panicum miliaceum</name>
    <name type="common">Proso millet</name>
    <name type="synonym">Broomcorn millet</name>
    <dbReference type="NCBI Taxonomy" id="4540"/>
    <lineage>
        <taxon>Eukaryota</taxon>
        <taxon>Viridiplantae</taxon>
        <taxon>Streptophyta</taxon>
        <taxon>Embryophyta</taxon>
        <taxon>Tracheophyta</taxon>
        <taxon>Spermatophyta</taxon>
        <taxon>Magnoliopsida</taxon>
        <taxon>Liliopsida</taxon>
        <taxon>Poales</taxon>
        <taxon>Poaceae</taxon>
        <taxon>PACMAD clade</taxon>
        <taxon>Panicoideae</taxon>
        <taxon>Panicodae</taxon>
        <taxon>Paniceae</taxon>
        <taxon>Panicinae</taxon>
        <taxon>Panicum</taxon>
        <taxon>Panicum sect. Panicum</taxon>
    </lineage>
</organism>
<evidence type="ECO:0008006" key="4">
    <source>
        <dbReference type="Google" id="ProtNLM"/>
    </source>
</evidence>
<dbReference type="STRING" id="4540.A0A3L6PT42"/>
<feature type="region of interest" description="Disordered" evidence="1">
    <location>
        <begin position="136"/>
        <end position="235"/>
    </location>
</feature>
<keyword evidence="3" id="KW-1185">Reference proteome</keyword>
<protein>
    <recommendedName>
        <fullName evidence="4">Retrotransposon gag domain-containing protein</fullName>
    </recommendedName>
</protein>
<evidence type="ECO:0000313" key="2">
    <source>
        <dbReference type="EMBL" id="RLM61855.1"/>
    </source>
</evidence>
<dbReference type="EMBL" id="PQIB02000016">
    <property type="protein sequence ID" value="RLM61855.1"/>
    <property type="molecule type" value="Genomic_DNA"/>
</dbReference>
<accession>A0A3L6PT42</accession>
<gene>
    <name evidence="2" type="ORF">C2845_PM14G07880</name>
</gene>
<dbReference type="AlphaFoldDB" id="A0A3L6PT42"/>
<dbReference type="Proteomes" id="UP000275267">
    <property type="component" value="Unassembled WGS sequence"/>
</dbReference>
<proteinExistence type="predicted"/>
<reference evidence="3" key="1">
    <citation type="journal article" date="2019" name="Nat. Commun.">
        <title>The genome of broomcorn millet.</title>
        <authorList>
            <person name="Zou C."/>
            <person name="Miki D."/>
            <person name="Li D."/>
            <person name="Tang Q."/>
            <person name="Xiao L."/>
            <person name="Rajput S."/>
            <person name="Deng P."/>
            <person name="Jia W."/>
            <person name="Huang R."/>
            <person name="Zhang M."/>
            <person name="Sun Y."/>
            <person name="Hu J."/>
            <person name="Fu X."/>
            <person name="Schnable P.S."/>
            <person name="Li F."/>
            <person name="Zhang H."/>
            <person name="Feng B."/>
            <person name="Zhu X."/>
            <person name="Liu R."/>
            <person name="Schnable J.C."/>
            <person name="Zhu J.-K."/>
            <person name="Zhang H."/>
        </authorList>
    </citation>
    <scope>NUCLEOTIDE SEQUENCE [LARGE SCALE GENOMIC DNA]</scope>
</reference>
<sequence length="249" mass="27958">MTQDVLQWKLSPFSLKGKAERWYMFAAGIRNGSWDNLTKRFSITFFKQNEKKTIGETWARFSLLVKSDPILSILNSLLLCTFYKSLDKDSVDYLNFITGVVSLHKIPAEGSKILDHIFKNTCFVVKSKPLREECESSHENLLAAESDPSPSISSHSAIEPSTEPGTSEGEETQPPKFPSQFEDDPSRNHKNTSNLIDAQIGKEPPSIHTNQSRNPLIEPSLRPTVPHLPPDPPNEAILKEAIKKNGQME</sequence>
<feature type="compositionally biased region" description="Low complexity" evidence="1">
    <location>
        <begin position="143"/>
        <end position="167"/>
    </location>
</feature>
<comment type="caution">
    <text evidence="2">The sequence shown here is derived from an EMBL/GenBank/DDBJ whole genome shotgun (WGS) entry which is preliminary data.</text>
</comment>
<evidence type="ECO:0000256" key="1">
    <source>
        <dbReference type="SAM" id="MobiDB-lite"/>
    </source>
</evidence>
<evidence type="ECO:0000313" key="3">
    <source>
        <dbReference type="Proteomes" id="UP000275267"/>
    </source>
</evidence>
<name>A0A3L6PT42_PANMI</name>